<feature type="region of interest" description="Disordered" evidence="1">
    <location>
        <begin position="134"/>
        <end position="155"/>
    </location>
</feature>
<evidence type="ECO:0000256" key="1">
    <source>
        <dbReference type="SAM" id="MobiDB-lite"/>
    </source>
</evidence>
<dbReference type="RefSeq" id="WP_029974392.1">
    <property type="nucleotide sequence ID" value="NZ_CP011913.1"/>
</dbReference>
<dbReference type="InterPro" id="IPR036388">
    <property type="entry name" value="WH-like_DNA-bd_sf"/>
</dbReference>
<reference evidence="2 3" key="1">
    <citation type="journal article" date="2014" name="Int. J. Syst. Evol. Microbiol.">
        <title>Draft Genome Sequence of Corynebacterium ulcerans FRC58, Isolated from the Bronchitic Aspiration of a Patient in France.</title>
        <authorList>
            <person name="Silva Ado S."/>
            <person name="Barauna R.A."/>
            <person name="de Sa P.C."/>
            <person name="das Gracas D.A."/>
            <person name="Carneiro A.R."/>
            <person name="Thouvenin M."/>
            <person name="Azevedo V."/>
            <person name="Badell E."/>
            <person name="Guiso N."/>
            <person name="da Silva A.L."/>
            <person name="Ramos R.T."/>
        </authorList>
    </citation>
    <scope>NUCLEOTIDE SEQUENCE [LARGE SCALE GENOMIC DNA]</scope>
    <source>
        <strain evidence="2 3">FRC58</strain>
    </source>
</reference>
<proteinExistence type="predicted"/>
<evidence type="ECO:0000313" key="3">
    <source>
        <dbReference type="Proteomes" id="UP000036185"/>
    </source>
</evidence>
<dbReference type="Proteomes" id="UP000036185">
    <property type="component" value="Chromosome"/>
</dbReference>
<name>A0ABM5U251_CORUL</name>
<dbReference type="SUPFAM" id="SSF46785">
    <property type="entry name" value="Winged helix' DNA-binding domain"/>
    <property type="match status" value="1"/>
</dbReference>
<dbReference type="Gene3D" id="1.10.10.10">
    <property type="entry name" value="Winged helix-like DNA-binding domain superfamily/Winged helix DNA-binding domain"/>
    <property type="match status" value="1"/>
</dbReference>
<feature type="compositionally biased region" description="Polar residues" evidence="1">
    <location>
        <begin position="135"/>
        <end position="155"/>
    </location>
</feature>
<dbReference type="InterPro" id="IPR036390">
    <property type="entry name" value="WH_DNA-bd_sf"/>
</dbReference>
<gene>
    <name evidence="2" type="ORF">CulFRC58_1693</name>
</gene>
<organism evidence="2 3">
    <name type="scientific">Corynebacterium ulcerans FRC58</name>
    <dbReference type="NCBI Taxonomy" id="1408268"/>
    <lineage>
        <taxon>Bacteria</taxon>
        <taxon>Bacillati</taxon>
        <taxon>Actinomycetota</taxon>
        <taxon>Actinomycetes</taxon>
        <taxon>Mycobacteriales</taxon>
        <taxon>Corynebacteriaceae</taxon>
        <taxon>Corynebacterium</taxon>
    </lineage>
</organism>
<dbReference type="EMBL" id="CP011913">
    <property type="protein sequence ID" value="AKN77547.1"/>
    <property type="molecule type" value="Genomic_DNA"/>
</dbReference>
<sequence length="302" mass="34099">MAVLRQGARVQDHYTMIANDILRRPDVSMNAMGIYCFMRSHREGWEISTKNIARERGLSESTVKRAVRELESIGYLERLQGRADNGKFGEVEYVVMAEPSVPYEDTVGHIRPPVSSSENVENPQVATGGHIWPPVTTSENELKPQVTTGGQNTASGEMAYNKKTIFFKEEQKEEKHMPAPHNGEGASDLHARFEAWYRAYPRKVGKQKAFLSWKKALKLVDEAELMEKTQAFADHHRRVGTEKAFIPHPTTWLNRGGWDDELDSRPARGQSPAPSFMAVLDEMNRTAIPDDFIDGFVVGELE</sequence>
<dbReference type="Pfam" id="PF13730">
    <property type="entry name" value="HTH_36"/>
    <property type="match status" value="1"/>
</dbReference>
<evidence type="ECO:0000313" key="2">
    <source>
        <dbReference type="EMBL" id="AKN77547.1"/>
    </source>
</evidence>
<protein>
    <submittedName>
        <fullName evidence="2">Helix-turn-helix domain protein</fullName>
    </submittedName>
</protein>
<keyword evidence="3" id="KW-1185">Reference proteome</keyword>
<accession>A0ABM5U251</accession>